<evidence type="ECO:0000313" key="2">
    <source>
        <dbReference type="Proteomes" id="UP000790377"/>
    </source>
</evidence>
<reference evidence="1" key="1">
    <citation type="journal article" date="2021" name="New Phytol.">
        <title>Evolutionary innovations through gain and loss of genes in the ectomycorrhizal Boletales.</title>
        <authorList>
            <person name="Wu G."/>
            <person name="Miyauchi S."/>
            <person name="Morin E."/>
            <person name="Kuo A."/>
            <person name="Drula E."/>
            <person name="Varga T."/>
            <person name="Kohler A."/>
            <person name="Feng B."/>
            <person name="Cao Y."/>
            <person name="Lipzen A."/>
            <person name="Daum C."/>
            <person name="Hundley H."/>
            <person name="Pangilinan J."/>
            <person name="Johnson J."/>
            <person name="Barry K."/>
            <person name="LaButti K."/>
            <person name="Ng V."/>
            <person name="Ahrendt S."/>
            <person name="Min B."/>
            <person name="Choi I.G."/>
            <person name="Park H."/>
            <person name="Plett J.M."/>
            <person name="Magnuson J."/>
            <person name="Spatafora J.W."/>
            <person name="Nagy L.G."/>
            <person name="Henrissat B."/>
            <person name="Grigoriev I.V."/>
            <person name="Yang Z.L."/>
            <person name="Xu J."/>
            <person name="Martin F.M."/>
        </authorList>
    </citation>
    <scope>NUCLEOTIDE SEQUENCE</scope>
    <source>
        <strain evidence="1">ATCC 28755</strain>
    </source>
</reference>
<dbReference type="Proteomes" id="UP000790377">
    <property type="component" value="Unassembled WGS sequence"/>
</dbReference>
<organism evidence="1 2">
    <name type="scientific">Hygrophoropsis aurantiaca</name>
    <dbReference type="NCBI Taxonomy" id="72124"/>
    <lineage>
        <taxon>Eukaryota</taxon>
        <taxon>Fungi</taxon>
        <taxon>Dikarya</taxon>
        <taxon>Basidiomycota</taxon>
        <taxon>Agaricomycotina</taxon>
        <taxon>Agaricomycetes</taxon>
        <taxon>Agaricomycetidae</taxon>
        <taxon>Boletales</taxon>
        <taxon>Coniophorineae</taxon>
        <taxon>Hygrophoropsidaceae</taxon>
        <taxon>Hygrophoropsis</taxon>
    </lineage>
</organism>
<evidence type="ECO:0000313" key="1">
    <source>
        <dbReference type="EMBL" id="KAH7906216.1"/>
    </source>
</evidence>
<comment type="caution">
    <text evidence="1">The sequence shown here is derived from an EMBL/GenBank/DDBJ whole genome shotgun (WGS) entry which is preliminary data.</text>
</comment>
<protein>
    <submittedName>
        <fullName evidence="1">Uncharacterized protein</fullName>
    </submittedName>
</protein>
<dbReference type="EMBL" id="MU268051">
    <property type="protein sequence ID" value="KAH7906216.1"/>
    <property type="molecule type" value="Genomic_DNA"/>
</dbReference>
<name>A0ACB7ZYN3_9AGAM</name>
<keyword evidence="2" id="KW-1185">Reference proteome</keyword>
<gene>
    <name evidence="1" type="ORF">BJ138DRAFT_1163137</name>
</gene>
<accession>A0ACB7ZYN3</accession>
<sequence length="116" mass="12205">MSNRAFISAFVAIVIASTTTAQYACPSIPLCCQQVVNGPSITPAVSNVTTSLDISNAEVIFPVGISCVPIRDPPAEYILLVVCSESPKKQVCCAENNWGGKIAFGCFPDPPIETAK</sequence>
<proteinExistence type="predicted"/>